<reference evidence="2 3" key="1">
    <citation type="submission" date="2012-11" db="EMBL/GenBank/DDBJ databases">
        <authorList>
            <person name="Huguet-Tapia J.C."/>
            <person name="Durkin A.S."/>
            <person name="Pettis G.S."/>
            <person name="Badger J.H."/>
        </authorList>
    </citation>
    <scope>NUCLEOTIDE SEQUENCE [LARGE SCALE GENOMIC DNA]</scope>
    <source>
        <strain evidence="2 3">91-03</strain>
    </source>
</reference>
<keyword evidence="3" id="KW-1185">Reference proteome</keyword>
<dbReference type="AlphaFoldDB" id="L1L2Z4"/>
<accession>L1L2Z4</accession>
<evidence type="ECO:0000313" key="2">
    <source>
        <dbReference type="EMBL" id="EKX67169.1"/>
    </source>
</evidence>
<comment type="caution">
    <text evidence="2">The sequence shown here is derived from an EMBL/GenBank/DDBJ whole genome shotgun (WGS) entry which is preliminary data.</text>
</comment>
<dbReference type="PATRIC" id="fig|698759.3.peg.2275"/>
<proteinExistence type="predicted"/>
<sequence>MGGGGTGRSGHRVRTPRTSDPAMFTVKVPQGKTVSWRDCTARSVR</sequence>
<dbReference type="Proteomes" id="UP000010411">
    <property type="component" value="Unassembled WGS sequence"/>
</dbReference>
<evidence type="ECO:0000256" key="1">
    <source>
        <dbReference type="SAM" id="MobiDB-lite"/>
    </source>
</evidence>
<feature type="region of interest" description="Disordered" evidence="1">
    <location>
        <begin position="1"/>
        <end position="22"/>
    </location>
</feature>
<dbReference type="EMBL" id="AEJC01000170">
    <property type="protein sequence ID" value="EKX67169.1"/>
    <property type="molecule type" value="Genomic_DNA"/>
</dbReference>
<gene>
    <name evidence="2" type="ORF">STRIP9103_00488</name>
</gene>
<protein>
    <submittedName>
        <fullName evidence="2">Uncharacterized protein</fullName>
    </submittedName>
</protein>
<name>L1L2Z4_9ACTN</name>
<organism evidence="2 3">
    <name type="scientific">Streptomyces ipomoeae 91-03</name>
    <dbReference type="NCBI Taxonomy" id="698759"/>
    <lineage>
        <taxon>Bacteria</taxon>
        <taxon>Bacillati</taxon>
        <taxon>Actinomycetota</taxon>
        <taxon>Actinomycetes</taxon>
        <taxon>Kitasatosporales</taxon>
        <taxon>Streptomycetaceae</taxon>
        <taxon>Streptomyces</taxon>
    </lineage>
</organism>
<evidence type="ECO:0000313" key="3">
    <source>
        <dbReference type="Proteomes" id="UP000010411"/>
    </source>
</evidence>